<keyword evidence="4 8" id="KW-0732">Signal</keyword>
<evidence type="ECO:0000256" key="3">
    <source>
        <dbReference type="ARBA" id="ARBA00022525"/>
    </source>
</evidence>
<accession>A0A0J7YU09</accession>
<evidence type="ECO:0000256" key="8">
    <source>
        <dbReference type="SAM" id="SignalP"/>
    </source>
</evidence>
<dbReference type="AlphaFoldDB" id="A0A0J7YU09"/>
<feature type="chain" id="PRO_5039647091" evidence="8">
    <location>
        <begin position="34"/>
        <end position="81"/>
    </location>
</feature>
<dbReference type="Proteomes" id="UP000037432">
    <property type="component" value="Unassembled WGS sequence"/>
</dbReference>
<dbReference type="GO" id="GO:0007155">
    <property type="term" value="P:cell adhesion"/>
    <property type="evidence" value="ECO:0007669"/>
    <property type="project" value="UniProtKB-KW"/>
</dbReference>
<organism evidence="10 11">
    <name type="scientific">Streptomyces viridochromogenes</name>
    <dbReference type="NCBI Taxonomy" id="1938"/>
    <lineage>
        <taxon>Bacteria</taxon>
        <taxon>Bacillati</taxon>
        <taxon>Actinomycetota</taxon>
        <taxon>Actinomycetes</taxon>
        <taxon>Kitasatosporales</taxon>
        <taxon>Streptomycetaceae</taxon>
        <taxon>Streptomyces</taxon>
    </lineage>
</organism>
<evidence type="ECO:0000256" key="4">
    <source>
        <dbReference type="ARBA" id="ARBA00022729"/>
    </source>
</evidence>
<dbReference type="Pfam" id="PF03777">
    <property type="entry name" value="ChpA-C"/>
    <property type="match status" value="1"/>
</dbReference>
<feature type="signal peptide" evidence="8">
    <location>
        <begin position="1"/>
        <end position="33"/>
    </location>
</feature>
<reference evidence="10 11" key="1">
    <citation type="submission" date="2015-06" db="EMBL/GenBank/DDBJ databases">
        <authorList>
            <person name="Ju K.-S."/>
            <person name="Doroghazi J.R."/>
            <person name="Metcalf W.W."/>
        </authorList>
    </citation>
    <scope>NUCLEOTIDE SEQUENCE [LARGE SCALE GENOMIC DNA]</scope>
    <source>
        <strain evidence="10 11">NRRL 3414</strain>
    </source>
</reference>
<feature type="domain" description="Chaplin" evidence="9">
    <location>
        <begin position="40"/>
        <end position="80"/>
    </location>
</feature>
<evidence type="ECO:0000256" key="1">
    <source>
        <dbReference type="ARBA" id="ARBA00004191"/>
    </source>
</evidence>
<evidence type="ECO:0000256" key="5">
    <source>
        <dbReference type="ARBA" id="ARBA00022889"/>
    </source>
</evidence>
<keyword evidence="3" id="KW-0964">Secreted</keyword>
<evidence type="ECO:0000313" key="10">
    <source>
        <dbReference type="EMBL" id="KMS67146.1"/>
    </source>
</evidence>
<evidence type="ECO:0000256" key="6">
    <source>
        <dbReference type="ARBA" id="ARBA00023087"/>
    </source>
</evidence>
<keyword evidence="2" id="KW-0134">Cell wall</keyword>
<dbReference type="PROSITE" id="PS51884">
    <property type="entry name" value="CHAPLIN"/>
    <property type="match status" value="1"/>
</dbReference>
<dbReference type="EMBL" id="LFNT01000115">
    <property type="protein sequence ID" value="KMS67146.1"/>
    <property type="molecule type" value="Genomic_DNA"/>
</dbReference>
<keyword evidence="5" id="KW-0130">Cell adhesion</keyword>
<name>A0A0J7YU09_STRVR</name>
<keyword evidence="6 7" id="KW-0034">Amyloid</keyword>
<proteinExistence type="predicted"/>
<evidence type="ECO:0000259" key="9">
    <source>
        <dbReference type="PROSITE" id="PS51884"/>
    </source>
</evidence>
<evidence type="ECO:0000256" key="2">
    <source>
        <dbReference type="ARBA" id="ARBA00022512"/>
    </source>
</evidence>
<gene>
    <name evidence="10" type="ORF">ACM01_43760</name>
</gene>
<dbReference type="InterPro" id="IPR005528">
    <property type="entry name" value="ChpA-H"/>
</dbReference>
<dbReference type="PATRIC" id="fig|1938.3.peg.1112"/>
<comment type="caution">
    <text evidence="10">The sequence shown here is derived from an EMBL/GenBank/DDBJ whole genome shotgun (WGS) entry which is preliminary data.</text>
</comment>
<evidence type="ECO:0000313" key="11">
    <source>
        <dbReference type="Proteomes" id="UP000037432"/>
    </source>
</evidence>
<sequence>MKNLKKAAAVTMVAGGLLAAGAGMASATGHAQADGQAVGSPGIASGNVVQAPVKVPVNVSGNTVNVVGLLNPAFDNQAVNH</sequence>
<evidence type="ECO:0000256" key="7">
    <source>
        <dbReference type="PROSITE-ProRule" id="PRU01232"/>
    </source>
</evidence>
<protein>
    <submittedName>
        <fullName evidence="10">Chaplin</fullName>
    </submittedName>
</protein>
<dbReference type="RefSeq" id="WP_048587104.1">
    <property type="nucleotide sequence ID" value="NZ_LFNT01000115.1"/>
</dbReference>
<comment type="subcellular location">
    <subcellularLocation>
        <location evidence="1">Secreted</location>
        <location evidence="1">Cell wall</location>
    </subcellularLocation>
</comment>